<feature type="signal peptide" evidence="4">
    <location>
        <begin position="1"/>
        <end position="22"/>
    </location>
</feature>
<reference evidence="6" key="1">
    <citation type="submission" date="2017-06" db="EMBL/GenBank/DDBJ databases">
        <title>Complete sequence of p12939-PER from clinical Pseudomonas aeruginosa.</title>
        <authorList>
            <person name="Yuan M."/>
            <person name="Feng J."/>
            <person name="Zhan Z."/>
            <person name="Jiang X."/>
            <person name="Zhang D."/>
            <person name="Chen X."/>
            <person name="Zhao X."/>
            <person name="Che J."/>
            <person name="Lu J."/>
            <person name="Xu J."/>
            <person name="Li J."/>
            <person name="Zhou D."/>
        </authorList>
    </citation>
    <scope>NUCLEOTIDE SEQUENCE</scope>
    <source>
        <plasmid evidence="6">p12939-PER</plasmid>
    </source>
</reference>
<dbReference type="PANTHER" id="PTHR11371:SF31">
    <property type="entry name" value="EXTRACELLULAR NUCLEASE"/>
    <property type="match status" value="1"/>
</dbReference>
<dbReference type="EMBL" id="RXTL01000040">
    <property type="protein sequence ID" value="RTS40731.1"/>
    <property type="molecule type" value="Genomic_DNA"/>
</dbReference>
<dbReference type="InterPro" id="IPR005135">
    <property type="entry name" value="Endo/exonuclease/phosphatase"/>
</dbReference>
<dbReference type="InterPro" id="IPR036691">
    <property type="entry name" value="Endo/exonu/phosph_ase_sf"/>
</dbReference>
<dbReference type="EMBL" id="MF344569">
    <property type="protein sequence ID" value="AVE20885.1"/>
    <property type="molecule type" value="Genomic_DNA"/>
</dbReference>
<feature type="chain" id="PRO_5044383617" evidence="4">
    <location>
        <begin position="23"/>
        <end position="370"/>
    </location>
</feature>
<accession>A0A2L1KEY3</accession>
<evidence type="ECO:0000256" key="1">
    <source>
        <dbReference type="ARBA" id="ARBA00007359"/>
    </source>
</evidence>
<keyword evidence="6" id="KW-0614">Plasmid</keyword>
<reference evidence="8 9" key="2">
    <citation type="submission" date="2018-12" db="EMBL/GenBank/DDBJ databases">
        <title>Pseudomonas aeruginosa Diversity Panel.</title>
        <authorList>
            <person name="Snesrud E."/>
            <person name="Mcgann P."/>
        </authorList>
    </citation>
    <scope>NUCLEOTIDE SEQUENCE [LARGE SCALE GENOMIC DNA]</scope>
    <source>
        <strain evidence="8 9">MRSN6241</strain>
    </source>
</reference>
<evidence type="ECO:0000256" key="2">
    <source>
        <dbReference type="ARBA" id="ARBA00022722"/>
    </source>
</evidence>
<evidence type="ECO:0000313" key="9">
    <source>
        <dbReference type="Proteomes" id="UP000276985"/>
    </source>
</evidence>
<organism evidence="6">
    <name type="scientific">Pseudomonas aeruginosa</name>
    <dbReference type="NCBI Taxonomy" id="287"/>
    <lineage>
        <taxon>Bacteria</taxon>
        <taxon>Pseudomonadati</taxon>
        <taxon>Pseudomonadota</taxon>
        <taxon>Gammaproteobacteria</taxon>
        <taxon>Pseudomonadales</taxon>
        <taxon>Pseudomonadaceae</taxon>
        <taxon>Pseudomonas</taxon>
    </lineage>
</organism>
<evidence type="ECO:0000256" key="3">
    <source>
        <dbReference type="ARBA" id="ARBA00022801"/>
    </source>
</evidence>
<dbReference type="GO" id="GO:0004536">
    <property type="term" value="F:DNA nuclease activity"/>
    <property type="evidence" value="ECO:0007669"/>
    <property type="project" value="InterPro"/>
</dbReference>
<gene>
    <name evidence="6" type="primary">dHP2</name>
    <name evidence="8" type="ORF">DY940_28825</name>
    <name evidence="7" type="ORF">GNQ48_29170</name>
</gene>
<dbReference type="SMART" id="SM00476">
    <property type="entry name" value="DNaseIc"/>
    <property type="match status" value="1"/>
</dbReference>
<name>A0A2L1KEY3_PSEAI</name>
<dbReference type="Proteomes" id="UP000433532">
    <property type="component" value="Unassembled WGS sequence"/>
</dbReference>
<dbReference type="EMBL" id="WOAD01000042">
    <property type="protein sequence ID" value="MUI39079.1"/>
    <property type="molecule type" value="Genomic_DNA"/>
</dbReference>
<keyword evidence="2" id="KW-0540">Nuclease</keyword>
<dbReference type="Proteomes" id="UP000276985">
    <property type="component" value="Unassembled WGS sequence"/>
</dbReference>
<dbReference type="AlphaFoldDB" id="A0A2L1KEY3"/>
<keyword evidence="3" id="KW-0378">Hydrolase</keyword>
<comment type="similarity">
    <text evidence="1">Belongs to the DNase I family.</text>
</comment>
<protein>
    <submittedName>
        <fullName evidence="6 7">DNAse</fullName>
    </submittedName>
</protein>
<dbReference type="InterPro" id="IPR016202">
    <property type="entry name" value="DNase_I"/>
</dbReference>
<dbReference type="CDD" id="cd10283">
    <property type="entry name" value="MnuA_DNase1-like"/>
    <property type="match status" value="1"/>
</dbReference>
<dbReference type="SUPFAM" id="SSF56219">
    <property type="entry name" value="DNase I-like"/>
    <property type="match status" value="1"/>
</dbReference>
<dbReference type="PANTHER" id="PTHR11371">
    <property type="entry name" value="DEOXYRIBONUCLEASE"/>
    <property type="match status" value="1"/>
</dbReference>
<keyword evidence="4" id="KW-0732">Signal</keyword>
<geneLocation type="plasmid" evidence="6">
    <name>p12939-PER</name>
</geneLocation>
<dbReference type="GO" id="GO:0016787">
    <property type="term" value="F:hydrolase activity"/>
    <property type="evidence" value="ECO:0007669"/>
    <property type="project" value="UniProtKB-KW"/>
</dbReference>
<evidence type="ECO:0000256" key="4">
    <source>
        <dbReference type="SAM" id="SignalP"/>
    </source>
</evidence>
<proteinExistence type="inferred from homology"/>
<dbReference type="RefSeq" id="WP_019437820.1">
    <property type="nucleotide sequence ID" value="NZ_BSAO01000004.1"/>
</dbReference>
<evidence type="ECO:0000313" key="7">
    <source>
        <dbReference type="EMBL" id="MUI39079.1"/>
    </source>
</evidence>
<sequence>MKGFFIGALVAAAVLASSLTSAADLTLMSWNTMRLGQGGEKSFPALAEVAGKADLVAVQEVMNEEGLSRLEAELERRTGEQWSSLASHAVGSRSYKELYGFLMRDSAVAYEDGAVVYMDRKDRFIREPFSARFKSKRDGAIFAVASIHVLYGKGPQDREPEIRELESYWTWLESIYPDTPVMLVGDFNTPPNDAAFSGLSQHAAPLITKGATTLSARDGLYANLYDNIWVSRKLHLKLTAAGIMDYPRMIGWSNEKSRKHVSDHAPVFVTLGNAKLPQGVVMVRPDAARNRVAGDATKQIFAAAQSQKGSATIASNVSAGAGAVRGNANSHIFHLPGCPSYDKVSPKNRVEFSGAQEAEAAGYRLAGNCH</sequence>
<evidence type="ECO:0000313" key="10">
    <source>
        <dbReference type="Proteomes" id="UP000433532"/>
    </source>
</evidence>
<dbReference type="SUPFAM" id="SSF57884">
    <property type="entry name" value="Ada DNA repair protein, N-terminal domain (N-Ada 10)"/>
    <property type="match status" value="1"/>
</dbReference>
<evidence type="ECO:0000313" key="6">
    <source>
        <dbReference type="EMBL" id="AVE20885.1"/>
    </source>
</evidence>
<dbReference type="GO" id="GO:0006308">
    <property type="term" value="P:DNA catabolic process"/>
    <property type="evidence" value="ECO:0007669"/>
    <property type="project" value="InterPro"/>
</dbReference>
<evidence type="ECO:0000313" key="8">
    <source>
        <dbReference type="EMBL" id="RTS40731.1"/>
    </source>
</evidence>
<dbReference type="InterPro" id="IPR035451">
    <property type="entry name" value="Ada-like_dom_sf"/>
</dbReference>
<feature type="domain" description="Endonuclease/exonuclease/phosphatase" evidence="5">
    <location>
        <begin position="28"/>
        <end position="236"/>
    </location>
</feature>
<dbReference type="Gene3D" id="3.40.10.10">
    <property type="entry name" value="DNA Methylphosphotriester Repair Domain"/>
    <property type="match status" value="1"/>
</dbReference>
<reference evidence="7 10" key="3">
    <citation type="submission" date="2019-11" db="EMBL/GenBank/DDBJ databases">
        <title>Genomes of ocular Pseudomonas aeruginosa isolates.</title>
        <authorList>
            <person name="Khan M."/>
            <person name="Rice S.A."/>
            <person name="Willcox M.D.P."/>
            <person name="Stapleton F."/>
        </authorList>
    </citation>
    <scope>NUCLEOTIDE SEQUENCE [LARGE SCALE GENOMIC DNA]</scope>
    <source>
        <strain evidence="7 10">PA221</strain>
    </source>
</reference>
<dbReference type="Pfam" id="PF03372">
    <property type="entry name" value="Exo_endo_phos"/>
    <property type="match status" value="1"/>
</dbReference>
<dbReference type="Gene3D" id="3.60.10.10">
    <property type="entry name" value="Endonuclease/exonuclease/phosphatase"/>
    <property type="match status" value="1"/>
</dbReference>
<evidence type="ECO:0000259" key="5">
    <source>
        <dbReference type="Pfam" id="PF03372"/>
    </source>
</evidence>